<name>A0AAE3G4F4_9GAMM</name>
<dbReference type="Proteomes" id="UP001205843">
    <property type="component" value="Unassembled WGS sequence"/>
</dbReference>
<keyword evidence="2" id="KW-1185">Reference proteome</keyword>
<protein>
    <submittedName>
        <fullName evidence="1">Cyclopropane fatty-acyl-phospholipid synthase-like methyltransferase</fullName>
    </submittedName>
</protein>
<dbReference type="PANTHER" id="PTHR20974:SF0">
    <property type="entry name" value="UPF0585 PROTEIN CG18661"/>
    <property type="match status" value="1"/>
</dbReference>
<evidence type="ECO:0000313" key="1">
    <source>
        <dbReference type="EMBL" id="MCP1675197.1"/>
    </source>
</evidence>
<proteinExistence type="predicted"/>
<dbReference type="RefSeq" id="WP_253478268.1">
    <property type="nucleotide sequence ID" value="NZ_JALJXV010000005.1"/>
</dbReference>
<dbReference type="GO" id="GO:0032259">
    <property type="term" value="P:methylation"/>
    <property type="evidence" value="ECO:0007669"/>
    <property type="project" value="UniProtKB-KW"/>
</dbReference>
<comment type="caution">
    <text evidence="1">The sequence shown here is derived from an EMBL/GenBank/DDBJ whole genome shotgun (WGS) entry which is preliminary data.</text>
</comment>
<dbReference type="AlphaFoldDB" id="A0AAE3G4F4"/>
<evidence type="ECO:0000313" key="2">
    <source>
        <dbReference type="Proteomes" id="UP001205843"/>
    </source>
</evidence>
<dbReference type="GO" id="GO:0008168">
    <property type="term" value="F:methyltransferase activity"/>
    <property type="evidence" value="ECO:0007669"/>
    <property type="project" value="UniProtKB-KW"/>
</dbReference>
<dbReference type="EMBL" id="JALJXV010000005">
    <property type="protein sequence ID" value="MCP1675197.1"/>
    <property type="molecule type" value="Genomic_DNA"/>
</dbReference>
<gene>
    <name evidence="1" type="ORF">J2T57_002345</name>
</gene>
<organism evidence="1 2">
    <name type="scientific">Natronocella acetinitrilica</name>
    <dbReference type="NCBI Taxonomy" id="414046"/>
    <lineage>
        <taxon>Bacteria</taxon>
        <taxon>Pseudomonadati</taxon>
        <taxon>Pseudomonadota</taxon>
        <taxon>Gammaproteobacteria</taxon>
        <taxon>Chromatiales</taxon>
        <taxon>Ectothiorhodospiraceae</taxon>
        <taxon>Natronocella</taxon>
    </lineage>
</organism>
<dbReference type="PANTHER" id="PTHR20974">
    <property type="entry name" value="UPF0585 PROTEIN CG18661"/>
    <property type="match status" value="1"/>
</dbReference>
<dbReference type="Pfam" id="PF06080">
    <property type="entry name" value="DUF938"/>
    <property type="match status" value="1"/>
</dbReference>
<dbReference type="SUPFAM" id="SSF53335">
    <property type="entry name" value="S-adenosyl-L-methionine-dependent methyltransferases"/>
    <property type="match status" value="1"/>
</dbReference>
<dbReference type="Gene3D" id="3.40.50.150">
    <property type="entry name" value="Vaccinia Virus protein VP39"/>
    <property type="match status" value="1"/>
</dbReference>
<keyword evidence="1" id="KW-0808">Transferase</keyword>
<keyword evidence="1" id="KW-0489">Methyltransferase</keyword>
<dbReference type="InterPro" id="IPR010342">
    <property type="entry name" value="DUF938"/>
</dbReference>
<dbReference type="InterPro" id="IPR029063">
    <property type="entry name" value="SAM-dependent_MTases_sf"/>
</dbReference>
<accession>A0AAE3G4F4</accession>
<sequence length="202" mass="22467">MNRQPKPWSEACERNRDPILSVLREEFDGAGTVLEIGGGTGQHAVYFAAALPHLVWLPSDRVEYLDGIQAWIEDAALPNALAPVALDVLDHPWPVSRAQWVYSANTAHIMGWDGVEAMFAGTSRVLADGGRFCLYGPFHENGKPTSDSNARFDQLIRARDPASGIRHREDLQQLADQVGLRFKRACPLPANNQILVWERTSR</sequence>
<reference evidence="1" key="1">
    <citation type="submission" date="2022-03" db="EMBL/GenBank/DDBJ databases">
        <title>Genomic Encyclopedia of Type Strains, Phase III (KMG-III): the genomes of soil and plant-associated and newly described type strains.</title>
        <authorList>
            <person name="Whitman W."/>
        </authorList>
    </citation>
    <scope>NUCLEOTIDE SEQUENCE</scope>
    <source>
        <strain evidence="1">ANL 6-2</strain>
    </source>
</reference>